<dbReference type="OrthoDB" id="1713462at2759"/>
<reference evidence="1 2" key="1">
    <citation type="journal article" date="2021" name="Plant Biotechnol. J.">
        <title>Multi-omics assisted identification of the key and species-specific regulatory components of drought-tolerant mechanisms in Gossypium stocksii.</title>
        <authorList>
            <person name="Yu D."/>
            <person name="Ke L."/>
            <person name="Zhang D."/>
            <person name="Wu Y."/>
            <person name="Sun Y."/>
            <person name="Mei J."/>
            <person name="Sun J."/>
            <person name="Sun Y."/>
        </authorList>
    </citation>
    <scope>NUCLEOTIDE SEQUENCE [LARGE SCALE GENOMIC DNA]</scope>
    <source>
        <strain evidence="2">cv. E1</strain>
        <tissue evidence="1">Leaf</tissue>
    </source>
</reference>
<evidence type="ECO:0000313" key="1">
    <source>
        <dbReference type="EMBL" id="KAH1046583.1"/>
    </source>
</evidence>
<sequence length="51" mass="5912">MKYSIPKAFRGTKSEEITQTKGFLDKIEKHFAKDDKVEITLLLTSFDVYEA</sequence>
<keyword evidence="2" id="KW-1185">Reference proteome</keyword>
<gene>
    <name evidence="1" type="ORF">J1N35_037367</name>
</gene>
<evidence type="ECO:0000313" key="2">
    <source>
        <dbReference type="Proteomes" id="UP000828251"/>
    </source>
</evidence>
<accession>A0A9D3UK34</accession>
<dbReference type="AlphaFoldDB" id="A0A9D3UK34"/>
<name>A0A9D3UK34_9ROSI</name>
<proteinExistence type="predicted"/>
<organism evidence="1 2">
    <name type="scientific">Gossypium stocksii</name>
    <dbReference type="NCBI Taxonomy" id="47602"/>
    <lineage>
        <taxon>Eukaryota</taxon>
        <taxon>Viridiplantae</taxon>
        <taxon>Streptophyta</taxon>
        <taxon>Embryophyta</taxon>
        <taxon>Tracheophyta</taxon>
        <taxon>Spermatophyta</taxon>
        <taxon>Magnoliopsida</taxon>
        <taxon>eudicotyledons</taxon>
        <taxon>Gunneridae</taxon>
        <taxon>Pentapetalae</taxon>
        <taxon>rosids</taxon>
        <taxon>malvids</taxon>
        <taxon>Malvales</taxon>
        <taxon>Malvaceae</taxon>
        <taxon>Malvoideae</taxon>
        <taxon>Gossypium</taxon>
    </lineage>
</organism>
<protein>
    <submittedName>
        <fullName evidence="1">Uncharacterized protein</fullName>
    </submittedName>
</protein>
<dbReference type="Proteomes" id="UP000828251">
    <property type="component" value="Unassembled WGS sequence"/>
</dbReference>
<comment type="caution">
    <text evidence="1">The sequence shown here is derived from an EMBL/GenBank/DDBJ whole genome shotgun (WGS) entry which is preliminary data.</text>
</comment>
<dbReference type="EMBL" id="JAIQCV010000011">
    <property type="protein sequence ID" value="KAH1046583.1"/>
    <property type="molecule type" value="Genomic_DNA"/>
</dbReference>